<feature type="transmembrane region" description="Helical" evidence="8">
    <location>
        <begin position="248"/>
        <end position="268"/>
    </location>
</feature>
<organism evidence="10 11">
    <name type="scientific">Brevibacillus fluminis</name>
    <dbReference type="NCBI Taxonomy" id="511487"/>
    <lineage>
        <taxon>Bacteria</taxon>
        <taxon>Bacillati</taxon>
        <taxon>Bacillota</taxon>
        <taxon>Bacilli</taxon>
        <taxon>Bacillales</taxon>
        <taxon>Paenibacillaceae</taxon>
        <taxon>Brevibacillus</taxon>
    </lineage>
</organism>
<keyword evidence="3 8" id="KW-0813">Transport</keyword>
<evidence type="ECO:0000259" key="9">
    <source>
        <dbReference type="PROSITE" id="PS50928"/>
    </source>
</evidence>
<name>A0A3M8DJT4_9BACL</name>
<sequence>MAKDKRWLLLLICIWVTLFIMLPIGTMVLYSLWEVRDFRVQPSFTLSNYATVFHDPIYLALFWKTVRLSCFVALLSTIISFFLALYVIGRGARYKTILYLSVLAPLWVGYLIRIYSWRTILGEQGFINSFLMMVGILKEPSTLFLFNNTAVVITMLCISIPFTFIPIYSVLEKIPVSLLLAASDLGANDRKRFVTVTLPLSLPGIVTGFTFAFITAFGDYMAPSLVGGTNGIMIGNVIQTQFGGSFNWPLGAALAVIMLLFILSVMVLTRRFTDVKGVFEEN</sequence>
<evidence type="ECO:0000313" key="11">
    <source>
        <dbReference type="Proteomes" id="UP000271031"/>
    </source>
</evidence>
<dbReference type="InterPro" id="IPR000515">
    <property type="entry name" value="MetI-like"/>
</dbReference>
<dbReference type="CDD" id="cd06261">
    <property type="entry name" value="TM_PBP2"/>
    <property type="match status" value="1"/>
</dbReference>
<gene>
    <name evidence="10" type="ORF">EDM56_14150</name>
</gene>
<feature type="transmembrane region" description="Helical" evidence="8">
    <location>
        <begin position="192"/>
        <end position="217"/>
    </location>
</feature>
<dbReference type="PROSITE" id="PS50928">
    <property type="entry name" value="ABC_TM1"/>
    <property type="match status" value="1"/>
</dbReference>
<evidence type="ECO:0000256" key="5">
    <source>
        <dbReference type="ARBA" id="ARBA00022692"/>
    </source>
</evidence>
<feature type="transmembrane region" description="Helical" evidence="8">
    <location>
        <begin position="66"/>
        <end position="89"/>
    </location>
</feature>
<feature type="domain" description="ABC transmembrane type-1" evidence="9">
    <location>
        <begin position="62"/>
        <end position="269"/>
    </location>
</feature>
<evidence type="ECO:0000256" key="4">
    <source>
        <dbReference type="ARBA" id="ARBA00022475"/>
    </source>
</evidence>
<dbReference type="EMBL" id="RHHQ01000011">
    <property type="protein sequence ID" value="RNB87711.1"/>
    <property type="molecule type" value="Genomic_DNA"/>
</dbReference>
<dbReference type="GO" id="GO:0055085">
    <property type="term" value="P:transmembrane transport"/>
    <property type="evidence" value="ECO:0007669"/>
    <property type="project" value="InterPro"/>
</dbReference>
<comment type="similarity">
    <text evidence="2">Belongs to the binding-protein-dependent transport system permease family. CysTW subfamily.</text>
</comment>
<keyword evidence="5 8" id="KW-0812">Transmembrane</keyword>
<dbReference type="RefSeq" id="WP_122918553.1">
    <property type="nucleotide sequence ID" value="NZ_RHHQ01000011.1"/>
</dbReference>
<proteinExistence type="inferred from homology"/>
<comment type="subcellular location">
    <subcellularLocation>
        <location evidence="1 8">Cell membrane</location>
        <topology evidence="1 8">Multi-pass membrane protein</topology>
    </subcellularLocation>
</comment>
<accession>A0A3M8DJT4</accession>
<keyword evidence="4" id="KW-1003">Cell membrane</keyword>
<evidence type="ECO:0000256" key="2">
    <source>
        <dbReference type="ARBA" id="ARBA00007069"/>
    </source>
</evidence>
<dbReference type="OrthoDB" id="9807047at2"/>
<feature type="transmembrane region" description="Helical" evidence="8">
    <location>
        <begin position="7"/>
        <end position="33"/>
    </location>
</feature>
<dbReference type="Pfam" id="PF00528">
    <property type="entry name" value="BPD_transp_1"/>
    <property type="match status" value="1"/>
</dbReference>
<evidence type="ECO:0000256" key="1">
    <source>
        <dbReference type="ARBA" id="ARBA00004651"/>
    </source>
</evidence>
<dbReference type="Proteomes" id="UP000271031">
    <property type="component" value="Unassembled WGS sequence"/>
</dbReference>
<dbReference type="PANTHER" id="PTHR42929">
    <property type="entry name" value="INNER MEMBRANE ABC TRANSPORTER PERMEASE PROTEIN YDCU-RELATED-RELATED"/>
    <property type="match status" value="1"/>
</dbReference>
<dbReference type="PANTHER" id="PTHR42929:SF1">
    <property type="entry name" value="INNER MEMBRANE ABC TRANSPORTER PERMEASE PROTEIN YDCU-RELATED"/>
    <property type="match status" value="1"/>
</dbReference>
<evidence type="ECO:0000313" key="10">
    <source>
        <dbReference type="EMBL" id="RNB87711.1"/>
    </source>
</evidence>
<evidence type="ECO:0000256" key="6">
    <source>
        <dbReference type="ARBA" id="ARBA00022989"/>
    </source>
</evidence>
<dbReference type="GO" id="GO:0005886">
    <property type="term" value="C:plasma membrane"/>
    <property type="evidence" value="ECO:0007669"/>
    <property type="project" value="UniProtKB-SubCell"/>
</dbReference>
<dbReference type="Gene3D" id="1.10.3720.10">
    <property type="entry name" value="MetI-like"/>
    <property type="match status" value="1"/>
</dbReference>
<keyword evidence="7 8" id="KW-0472">Membrane</keyword>
<reference evidence="10 11" key="1">
    <citation type="submission" date="2018-10" db="EMBL/GenBank/DDBJ databases">
        <title>Phylogenomics of Brevibacillus.</title>
        <authorList>
            <person name="Dunlap C."/>
        </authorList>
    </citation>
    <scope>NUCLEOTIDE SEQUENCE [LARGE SCALE GENOMIC DNA]</scope>
    <source>
        <strain evidence="10 11">JCM 15716</strain>
    </source>
</reference>
<feature type="transmembrane region" description="Helical" evidence="8">
    <location>
        <begin position="96"/>
        <end position="115"/>
    </location>
</feature>
<evidence type="ECO:0000256" key="8">
    <source>
        <dbReference type="RuleBase" id="RU363032"/>
    </source>
</evidence>
<evidence type="ECO:0000256" key="3">
    <source>
        <dbReference type="ARBA" id="ARBA00022448"/>
    </source>
</evidence>
<protein>
    <submittedName>
        <fullName evidence="10">ABC transporter permease</fullName>
    </submittedName>
</protein>
<dbReference type="SUPFAM" id="SSF161098">
    <property type="entry name" value="MetI-like"/>
    <property type="match status" value="1"/>
</dbReference>
<keyword evidence="6 8" id="KW-1133">Transmembrane helix</keyword>
<evidence type="ECO:0000256" key="7">
    <source>
        <dbReference type="ARBA" id="ARBA00023136"/>
    </source>
</evidence>
<dbReference type="AlphaFoldDB" id="A0A3M8DJT4"/>
<feature type="transmembrane region" description="Helical" evidence="8">
    <location>
        <begin position="150"/>
        <end position="171"/>
    </location>
</feature>
<comment type="caution">
    <text evidence="10">The sequence shown here is derived from an EMBL/GenBank/DDBJ whole genome shotgun (WGS) entry which is preliminary data.</text>
</comment>
<dbReference type="InterPro" id="IPR035906">
    <property type="entry name" value="MetI-like_sf"/>
</dbReference>
<keyword evidence="11" id="KW-1185">Reference proteome</keyword>